<keyword evidence="3" id="KW-1185">Reference proteome</keyword>
<sequence>MQQLFTYLSAILLILISMLHFYWIFGGRRGLQSSLPQRVDGGVAANPGWIVTFIVAMGLMGMAFILLAQNNLIPYVTPNFFTKWSCLIITFIFLLRAIGDFKYMGLSKKIKNTDFSKYDTKLYTPLCLFLGWIFMFSWSF</sequence>
<proteinExistence type="predicted"/>
<gene>
    <name evidence="2" type="ORF">CD33_03480</name>
</gene>
<dbReference type="eggNOG" id="ENOG5032ZJG">
    <property type="taxonomic scope" value="Bacteria"/>
</dbReference>
<feature type="transmembrane region" description="Helical" evidence="1">
    <location>
        <begin position="120"/>
        <end position="138"/>
    </location>
</feature>
<dbReference type="EMBL" id="JPVO01000040">
    <property type="protein sequence ID" value="KGR77185.1"/>
    <property type="molecule type" value="Genomic_DNA"/>
</dbReference>
<keyword evidence="1" id="KW-0812">Transmembrane</keyword>
<dbReference type="InterPro" id="IPR025058">
    <property type="entry name" value="DUF3995"/>
</dbReference>
<dbReference type="Proteomes" id="UP000030408">
    <property type="component" value="Unassembled WGS sequence"/>
</dbReference>
<comment type="caution">
    <text evidence="2">The sequence shown here is derived from an EMBL/GenBank/DDBJ whole genome shotgun (WGS) entry which is preliminary data.</text>
</comment>
<dbReference type="RefSeq" id="WP_036198219.1">
    <property type="nucleotide sequence ID" value="NZ_AVCY01000016.1"/>
</dbReference>
<evidence type="ECO:0000313" key="3">
    <source>
        <dbReference type="Proteomes" id="UP000030408"/>
    </source>
</evidence>
<organism evidence="2 3">
    <name type="scientific">Ureibacillus sinduriensis BLB-1 = JCM 15800</name>
    <dbReference type="NCBI Taxonomy" id="1384057"/>
    <lineage>
        <taxon>Bacteria</taxon>
        <taxon>Bacillati</taxon>
        <taxon>Bacillota</taxon>
        <taxon>Bacilli</taxon>
        <taxon>Bacillales</taxon>
        <taxon>Caryophanaceae</taxon>
        <taxon>Ureibacillus</taxon>
    </lineage>
</organism>
<dbReference type="AlphaFoldDB" id="A0A0A3I109"/>
<feature type="transmembrane region" description="Helical" evidence="1">
    <location>
        <begin position="6"/>
        <end position="25"/>
    </location>
</feature>
<protein>
    <recommendedName>
        <fullName evidence="4">DUF3995 domain-containing protein</fullName>
    </recommendedName>
</protein>
<keyword evidence="1" id="KW-1133">Transmembrane helix</keyword>
<dbReference type="Pfam" id="PF13160">
    <property type="entry name" value="DUF3995"/>
    <property type="match status" value="1"/>
</dbReference>
<evidence type="ECO:0000256" key="1">
    <source>
        <dbReference type="SAM" id="Phobius"/>
    </source>
</evidence>
<dbReference type="STRING" id="1384057.CD33_03480"/>
<feature type="transmembrane region" description="Helical" evidence="1">
    <location>
        <begin position="80"/>
        <end position="99"/>
    </location>
</feature>
<feature type="transmembrane region" description="Helical" evidence="1">
    <location>
        <begin position="46"/>
        <end position="68"/>
    </location>
</feature>
<evidence type="ECO:0008006" key="4">
    <source>
        <dbReference type="Google" id="ProtNLM"/>
    </source>
</evidence>
<evidence type="ECO:0000313" key="2">
    <source>
        <dbReference type="EMBL" id="KGR77185.1"/>
    </source>
</evidence>
<accession>A0A0A3I109</accession>
<reference evidence="2 3" key="1">
    <citation type="submission" date="2014-02" db="EMBL/GenBank/DDBJ databases">
        <title>Draft genome sequence of Lysinibacillus sinduriensis JCM 15800.</title>
        <authorList>
            <person name="Zhang F."/>
            <person name="Wang G."/>
            <person name="Zhang L."/>
        </authorList>
    </citation>
    <scope>NUCLEOTIDE SEQUENCE [LARGE SCALE GENOMIC DNA]</scope>
    <source>
        <strain evidence="2 3">JCM 15800</strain>
    </source>
</reference>
<name>A0A0A3I109_9BACL</name>
<keyword evidence="1" id="KW-0472">Membrane</keyword>